<gene>
    <name evidence="2" type="ORF">BCR34DRAFT_596040</name>
</gene>
<organism evidence="2 3">
    <name type="scientific">Clohesyomyces aquaticus</name>
    <dbReference type="NCBI Taxonomy" id="1231657"/>
    <lineage>
        <taxon>Eukaryota</taxon>
        <taxon>Fungi</taxon>
        <taxon>Dikarya</taxon>
        <taxon>Ascomycota</taxon>
        <taxon>Pezizomycotina</taxon>
        <taxon>Dothideomycetes</taxon>
        <taxon>Pleosporomycetidae</taxon>
        <taxon>Pleosporales</taxon>
        <taxon>Lindgomycetaceae</taxon>
        <taxon>Clohesyomyces</taxon>
    </lineage>
</organism>
<feature type="compositionally biased region" description="Acidic residues" evidence="1">
    <location>
        <begin position="289"/>
        <end position="302"/>
    </location>
</feature>
<keyword evidence="3" id="KW-1185">Reference proteome</keyword>
<dbReference type="OrthoDB" id="3792542at2759"/>
<accession>A0A1Y2AA03</accession>
<feature type="region of interest" description="Disordered" evidence="1">
    <location>
        <begin position="283"/>
        <end position="302"/>
    </location>
</feature>
<proteinExistence type="predicted"/>
<evidence type="ECO:0000256" key="1">
    <source>
        <dbReference type="SAM" id="MobiDB-lite"/>
    </source>
</evidence>
<reference evidence="2 3" key="1">
    <citation type="submission" date="2016-07" db="EMBL/GenBank/DDBJ databases">
        <title>Pervasive Adenine N6-methylation of Active Genes in Fungi.</title>
        <authorList>
            <consortium name="DOE Joint Genome Institute"/>
            <person name="Mondo S.J."/>
            <person name="Dannebaum R.O."/>
            <person name="Kuo R.C."/>
            <person name="Labutti K."/>
            <person name="Haridas S."/>
            <person name="Kuo A."/>
            <person name="Salamov A."/>
            <person name="Ahrendt S.R."/>
            <person name="Lipzen A."/>
            <person name="Sullivan W."/>
            <person name="Andreopoulos W.B."/>
            <person name="Clum A."/>
            <person name="Lindquist E."/>
            <person name="Daum C."/>
            <person name="Ramamoorthy G.K."/>
            <person name="Gryganskyi A."/>
            <person name="Culley D."/>
            <person name="Magnuson J.K."/>
            <person name="James T.Y."/>
            <person name="O'Malley M.A."/>
            <person name="Stajich J.E."/>
            <person name="Spatafora J.W."/>
            <person name="Visel A."/>
            <person name="Grigoriev I.V."/>
        </authorList>
    </citation>
    <scope>NUCLEOTIDE SEQUENCE [LARGE SCALE GENOMIC DNA]</scope>
    <source>
        <strain evidence="2 3">CBS 115471</strain>
    </source>
</reference>
<evidence type="ECO:0008006" key="4">
    <source>
        <dbReference type="Google" id="ProtNLM"/>
    </source>
</evidence>
<comment type="caution">
    <text evidence="2">The sequence shown here is derived from an EMBL/GenBank/DDBJ whole genome shotgun (WGS) entry which is preliminary data.</text>
</comment>
<sequence length="302" mass="34554">MYDAAELQLLNEMGYPRGVPGFTSPPASAGHKSLKFKPIISYLGALRRGNVFLYLPRHLRDRIYVLILSEPELEVVEMPDVRTITNPAICEVSDFFYDEAMPVLVRNTTFSITSDCAVYSLMVLLSEFPKTQGFERVASLELTTLDLFERGEFPSNATALLRRCPSVKRVTLIIHLDELVFTYVRGCREVDMDVMARKFDLKTLATLENLEVLILSLKSFMALQKRIASMEHDRVLDEQMTGTTYGVESFWGLKEWIEMQFLDHMRLVDVHCPKLHELFPYGLPADTTEKDDEPIAEVEDED</sequence>
<evidence type="ECO:0000313" key="3">
    <source>
        <dbReference type="Proteomes" id="UP000193144"/>
    </source>
</evidence>
<evidence type="ECO:0000313" key="2">
    <source>
        <dbReference type="EMBL" id="ORY18825.1"/>
    </source>
</evidence>
<dbReference type="Proteomes" id="UP000193144">
    <property type="component" value="Unassembled WGS sequence"/>
</dbReference>
<name>A0A1Y2AA03_9PLEO</name>
<dbReference type="EMBL" id="MCFA01000005">
    <property type="protein sequence ID" value="ORY18825.1"/>
    <property type="molecule type" value="Genomic_DNA"/>
</dbReference>
<dbReference type="AlphaFoldDB" id="A0A1Y2AA03"/>
<protein>
    <recommendedName>
        <fullName evidence="4">F-box domain-containing protein</fullName>
    </recommendedName>
</protein>